<feature type="signal peptide" evidence="10">
    <location>
        <begin position="1"/>
        <end position="28"/>
    </location>
</feature>
<evidence type="ECO:0000256" key="5">
    <source>
        <dbReference type="ARBA" id="ARBA00022825"/>
    </source>
</evidence>
<evidence type="ECO:0000313" key="12">
    <source>
        <dbReference type="EMBL" id="RCV60670.1"/>
    </source>
</evidence>
<evidence type="ECO:0000256" key="8">
    <source>
        <dbReference type="PIRSR" id="PIRSR001134-1"/>
    </source>
</evidence>
<evidence type="ECO:0000256" key="10">
    <source>
        <dbReference type="SAM" id="SignalP"/>
    </source>
</evidence>
<keyword evidence="6" id="KW-0865">Zymogen</keyword>
<evidence type="ECO:0000256" key="6">
    <source>
        <dbReference type="ARBA" id="ARBA00023145"/>
    </source>
</evidence>
<dbReference type="Gene3D" id="3.30.300.50">
    <property type="match status" value="2"/>
</dbReference>
<organism evidence="12 13">
    <name type="scientific">Marinitenerispora sediminis</name>
    <dbReference type="NCBI Taxonomy" id="1931232"/>
    <lineage>
        <taxon>Bacteria</taxon>
        <taxon>Bacillati</taxon>
        <taxon>Actinomycetota</taxon>
        <taxon>Actinomycetes</taxon>
        <taxon>Streptosporangiales</taxon>
        <taxon>Nocardiopsidaceae</taxon>
        <taxon>Marinitenerispora</taxon>
    </lineage>
</organism>
<name>A0A368T8G6_9ACTN</name>
<dbReference type="Gene3D" id="2.40.10.10">
    <property type="entry name" value="Trypsin-like serine proteases"/>
    <property type="match status" value="2"/>
</dbReference>
<proteinExistence type="inferred from homology"/>
<keyword evidence="13" id="KW-1185">Reference proteome</keyword>
<feature type="active site" description="Charge relay system" evidence="8">
    <location>
        <position position="252"/>
    </location>
</feature>
<sequence>MRNSPLTRTLGGTAVAFGLVVAAAPLAAADPAPQDLVAAPAQLDALQRDLGLDSAAAARLLTQEAQARSVENDLRSELGDAFGGSVFDAATGALTVSVTDESAAHAVRAAGATPRVVTYGESVLDGVVADLNSSTPGGGTGVTGWYVDTAGDSVVITVREGETADAERLVEQAGVDSGAVRVEESSEQPRTYADIVGGDPYSINGTGRCSIGFAVEGGFATAGHCGDEGTPVESEDGSGTGSVSGSVFPGSDMGYVEAASGWTPTATVNDYDGGTVTVAGSEEAAEGASICRSGSTTGWHCGTVESKNQTVVYPEGQVTGLTRTDVCAEPGDSGGSWLSGDQAQGVTSGGSGNCTSGGTTYFQPLNPILEEWNLTLVTG</sequence>
<dbReference type="Pfam" id="PF02983">
    <property type="entry name" value="Pro_Al_protease"/>
    <property type="match status" value="1"/>
</dbReference>
<comment type="caution">
    <text evidence="12">The sequence shown here is derived from an EMBL/GenBank/DDBJ whole genome shotgun (WGS) entry which is preliminary data.</text>
</comment>
<dbReference type="GO" id="GO:0005576">
    <property type="term" value="C:extracellular region"/>
    <property type="evidence" value="ECO:0007669"/>
    <property type="project" value="InterPro"/>
</dbReference>
<dbReference type="PIRSF" id="PIRSF001134">
    <property type="entry name" value="Streptogrisin"/>
    <property type="match status" value="1"/>
</dbReference>
<keyword evidence="5" id="KW-0720">Serine protease</keyword>
<keyword evidence="3 10" id="KW-0732">Signal</keyword>
<evidence type="ECO:0000313" key="13">
    <source>
        <dbReference type="Proteomes" id="UP000253318"/>
    </source>
</evidence>
<dbReference type="SUPFAM" id="SSF54806">
    <property type="entry name" value="Alpha-lytic protease prodomain"/>
    <property type="match status" value="1"/>
</dbReference>
<dbReference type="GO" id="GO:0006508">
    <property type="term" value="P:proteolysis"/>
    <property type="evidence" value="ECO:0007669"/>
    <property type="project" value="UniProtKB-KW"/>
</dbReference>
<reference evidence="12 13" key="1">
    <citation type="submission" date="2018-04" db="EMBL/GenBank/DDBJ databases">
        <title>Novel actinobacteria from marine sediment.</title>
        <authorList>
            <person name="Ng Z.Y."/>
            <person name="Tan G.Y.A."/>
        </authorList>
    </citation>
    <scope>NUCLEOTIDE SEQUENCE [LARGE SCALE GENOMIC DNA]</scope>
    <source>
        <strain evidence="12 13">TPS81</strain>
    </source>
</reference>
<dbReference type="InterPro" id="IPR035070">
    <property type="entry name" value="Streptogrisin_prodomain"/>
</dbReference>
<comment type="similarity">
    <text evidence="1">Belongs to the peptidase S1 family.</text>
</comment>
<dbReference type="Proteomes" id="UP000253318">
    <property type="component" value="Unassembled WGS sequence"/>
</dbReference>
<dbReference type="AlphaFoldDB" id="A0A368T8G6"/>
<dbReference type="CDD" id="cd21112">
    <property type="entry name" value="alphaLP-like"/>
    <property type="match status" value="1"/>
</dbReference>
<dbReference type="RefSeq" id="WP_114398511.1">
    <property type="nucleotide sequence ID" value="NZ_QEIM01000076.1"/>
</dbReference>
<keyword evidence="7 9" id="KW-1015">Disulfide bond</keyword>
<feature type="disulfide bond" evidence="9">
    <location>
        <begin position="209"/>
        <end position="225"/>
    </location>
</feature>
<dbReference type="InterPro" id="IPR004236">
    <property type="entry name" value="Pept_S1_alpha_lytic"/>
</dbReference>
<feature type="disulfide bond" evidence="9">
    <location>
        <begin position="291"/>
        <end position="301"/>
    </location>
</feature>
<dbReference type="InterPro" id="IPR043504">
    <property type="entry name" value="Peptidase_S1_PA_chymotrypsin"/>
</dbReference>
<dbReference type="EMBL" id="QEIN01000035">
    <property type="protein sequence ID" value="RCV60670.1"/>
    <property type="molecule type" value="Genomic_DNA"/>
</dbReference>
<evidence type="ECO:0000256" key="4">
    <source>
        <dbReference type="ARBA" id="ARBA00022801"/>
    </source>
</evidence>
<feature type="active site" description="Charge relay system" evidence="8">
    <location>
        <position position="224"/>
    </location>
</feature>
<evidence type="ECO:0000256" key="2">
    <source>
        <dbReference type="ARBA" id="ARBA00022670"/>
    </source>
</evidence>
<dbReference type="InterPro" id="IPR009003">
    <property type="entry name" value="Peptidase_S1_PA"/>
</dbReference>
<evidence type="ECO:0000259" key="11">
    <source>
        <dbReference type="Pfam" id="PF02983"/>
    </source>
</evidence>
<protein>
    <submittedName>
        <fullName evidence="12">Serine protease</fullName>
    </submittedName>
</protein>
<dbReference type="OrthoDB" id="8781117at2"/>
<gene>
    <name evidence="12" type="ORF">DEF24_06405</name>
</gene>
<dbReference type="InterPro" id="IPR001316">
    <property type="entry name" value="Pept_S1A_streptogrisin"/>
</dbReference>
<evidence type="ECO:0000256" key="9">
    <source>
        <dbReference type="PIRSR" id="PIRSR001134-2"/>
    </source>
</evidence>
<dbReference type="GO" id="GO:0004252">
    <property type="term" value="F:serine-type endopeptidase activity"/>
    <property type="evidence" value="ECO:0007669"/>
    <property type="project" value="InterPro"/>
</dbReference>
<evidence type="ECO:0000256" key="3">
    <source>
        <dbReference type="ARBA" id="ARBA00022729"/>
    </source>
</evidence>
<feature type="active site" description="Charge relay system" evidence="8">
    <location>
        <position position="333"/>
    </location>
</feature>
<dbReference type="SUPFAM" id="SSF50494">
    <property type="entry name" value="Trypsin-like serine proteases"/>
    <property type="match status" value="1"/>
</dbReference>
<evidence type="ECO:0000256" key="1">
    <source>
        <dbReference type="ARBA" id="ARBA00007664"/>
    </source>
</evidence>
<keyword evidence="2 12" id="KW-0645">Protease</keyword>
<evidence type="ECO:0000256" key="7">
    <source>
        <dbReference type="ARBA" id="ARBA00023157"/>
    </source>
</evidence>
<feature type="domain" description="Peptidase S1A alpha-lytic prodomain" evidence="11">
    <location>
        <begin position="124"/>
        <end position="176"/>
    </location>
</feature>
<dbReference type="PRINTS" id="PR00861">
    <property type="entry name" value="ALYTICPTASE"/>
</dbReference>
<feature type="disulfide bond" evidence="9">
    <location>
        <begin position="327"/>
        <end position="354"/>
    </location>
</feature>
<accession>A0A368T8G6</accession>
<feature type="chain" id="PRO_5039123696" evidence="10">
    <location>
        <begin position="29"/>
        <end position="379"/>
    </location>
</feature>
<keyword evidence="4" id="KW-0378">Hydrolase</keyword>
<dbReference type="InterPro" id="IPR037295">
    <property type="entry name" value="Alpha-lytic_protease_prodomain"/>
</dbReference>